<reference evidence="3 5" key="2">
    <citation type="submission" date="2018-08" db="EMBL/GenBank/DDBJ databases">
        <title>Bacillus clarus sp. nov. strain PS00077A.</title>
        <authorList>
            <person name="Mendez Acevedo M."/>
            <person name="Carroll L."/>
            <person name="Mukherjee M."/>
            <person name="Wiedmann M."/>
            <person name="Kovac J."/>
        </authorList>
    </citation>
    <scope>NUCLEOTIDE SEQUENCE [LARGE SCALE GENOMIC DNA]</scope>
    <source>
        <strain evidence="3 5">PS00077A</strain>
    </source>
</reference>
<accession>A0A090Z052</accession>
<keyword evidence="5" id="KW-1185">Reference proteome</keyword>
<dbReference type="EMBL" id="JMQC01000008">
    <property type="protein sequence ID" value="KFN03545.1"/>
    <property type="molecule type" value="Genomic_DNA"/>
</dbReference>
<proteinExistence type="predicted"/>
<feature type="region of interest" description="Disordered" evidence="1">
    <location>
        <begin position="52"/>
        <end position="81"/>
    </location>
</feature>
<evidence type="ECO:0008006" key="6">
    <source>
        <dbReference type="Google" id="ProtNLM"/>
    </source>
</evidence>
<comment type="caution">
    <text evidence="2">The sequence shown here is derived from an EMBL/GenBank/DDBJ whole genome shotgun (WGS) entry which is preliminary data.</text>
</comment>
<evidence type="ECO:0000313" key="2">
    <source>
        <dbReference type="EMBL" id="KFN03545.1"/>
    </source>
</evidence>
<dbReference type="PATRIC" id="fig|1405.8.peg.3049"/>
<feature type="compositionally biased region" description="Gly residues" evidence="1">
    <location>
        <begin position="63"/>
        <end position="81"/>
    </location>
</feature>
<sequence length="81" mass="8333">MEFIIALLFFVVIGMIVTAVRSNNRKVNLIKKSNMHNTSNTSSPLFFFAGSDGESSHDSGGSHDCGGSFGGDSGGSCGGGD</sequence>
<dbReference type="Proteomes" id="UP000264294">
    <property type="component" value="Unassembled WGS sequence"/>
</dbReference>
<evidence type="ECO:0000313" key="5">
    <source>
        <dbReference type="Proteomes" id="UP000264294"/>
    </source>
</evidence>
<evidence type="ECO:0000313" key="3">
    <source>
        <dbReference type="EMBL" id="RFT64277.1"/>
    </source>
</evidence>
<organism evidence="2 4">
    <name type="scientific">Bacillus clarus</name>
    <dbReference type="NCBI Taxonomy" id="2338372"/>
    <lineage>
        <taxon>Bacteria</taxon>
        <taxon>Bacillati</taxon>
        <taxon>Bacillota</taxon>
        <taxon>Bacilli</taxon>
        <taxon>Bacillales</taxon>
        <taxon>Bacillaceae</taxon>
        <taxon>Bacillus</taxon>
        <taxon>Bacillus cereus group</taxon>
    </lineage>
</organism>
<evidence type="ECO:0000313" key="4">
    <source>
        <dbReference type="Proteomes" id="UP000029389"/>
    </source>
</evidence>
<dbReference type="EMBL" id="QVOD01000038">
    <property type="protein sequence ID" value="RFT64277.1"/>
    <property type="molecule type" value="Genomic_DNA"/>
</dbReference>
<gene>
    <name evidence="3" type="ORF">D0U04_22655</name>
    <name evidence="2" type="ORF">DJ93_2927</name>
</gene>
<dbReference type="STRING" id="1405.B7492_02510"/>
<dbReference type="AlphaFoldDB" id="A0A090Z052"/>
<dbReference type="RefSeq" id="WP_042981656.1">
    <property type="nucleotide sequence ID" value="NZ_JMQC01000008.1"/>
</dbReference>
<protein>
    <recommendedName>
        <fullName evidence="6">Methanol dehydrogenase</fullName>
    </recommendedName>
</protein>
<dbReference type="Proteomes" id="UP000029389">
    <property type="component" value="Unassembled WGS sequence"/>
</dbReference>
<reference evidence="2 4" key="1">
    <citation type="submission" date="2014-04" db="EMBL/GenBank/DDBJ databases">
        <authorList>
            <person name="Bishop-Lilly K.A."/>
            <person name="Broomall S.M."/>
            <person name="Chain P.S."/>
            <person name="Chertkov O."/>
            <person name="Coyne S.R."/>
            <person name="Daligault H.E."/>
            <person name="Davenport K.W."/>
            <person name="Erkkila T."/>
            <person name="Frey K.G."/>
            <person name="Gibbons H.S."/>
            <person name="Gu W."/>
            <person name="Jaissle J."/>
            <person name="Johnson S.L."/>
            <person name="Koroleva G.I."/>
            <person name="Ladner J.T."/>
            <person name="Lo C.-C."/>
            <person name="Minogue T.D."/>
            <person name="Munk C."/>
            <person name="Palacios G.F."/>
            <person name="Redden C.L."/>
            <person name="Rosenzweig C.N."/>
            <person name="Scholz M.B."/>
            <person name="Teshima H."/>
            <person name="Xu Y."/>
        </authorList>
    </citation>
    <scope>NUCLEOTIDE SEQUENCE [LARGE SCALE GENOMIC DNA]</scope>
    <source>
        <strain evidence="2 4">BHP</strain>
    </source>
</reference>
<name>A0A090Z052_9BACI</name>
<evidence type="ECO:0000256" key="1">
    <source>
        <dbReference type="SAM" id="MobiDB-lite"/>
    </source>
</evidence>